<dbReference type="AlphaFoldDB" id="A0A8X8BLW9"/>
<name>A0A8X8BLW9_POLSE</name>
<keyword evidence="1" id="KW-0347">Helicase</keyword>
<keyword evidence="1" id="KW-0378">Hydrolase</keyword>
<feature type="non-terminal residue" evidence="1">
    <location>
        <position position="1"/>
    </location>
</feature>
<proteinExistence type="predicted"/>
<dbReference type="EMBL" id="JAATIS010005064">
    <property type="protein sequence ID" value="KAG2460376.1"/>
    <property type="molecule type" value="Genomic_DNA"/>
</dbReference>
<evidence type="ECO:0000313" key="1">
    <source>
        <dbReference type="EMBL" id="KAG2460376.1"/>
    </source>
</evidence>
<organism evidence="1 2">
    <name type="scientific">Polypterus senegalus</name>
    <name type="common">Senegal bichir</name>
    <dbReference type="NCBI Taxonomy" id="55291"/>
    <lineage>
        <taxon>Eukaryota</taxon>
        <taxon>Metazoa</taxon>
        <taxon>Chordata</taxon>
        <taxon>Craniata</taxon>
        <taxon>Vertebrata</taxon>
        <taxon>Euteleostomi</taxon>
        <taxon>Actinopterygii</taxon>
        <taxon>Polypteriformes</taxon>
        <taxon>Polypteridae</taxon>
        <taxon>Polypterus</taxon>
    </lineage>
</organism>
<keyword evidence="1" id="KW-0547">Nucleotide-binding</keyword>
<keyword evidence="1" id="KW-0067">ATP-binding</keyword>
<reference evidence="1 2" key="1">
    <citation type="journal article" date="2021" name="Cell">
        <title>Tracing the genetic footprints of vertebrate landing in non-teleost ray-finned fishes.</title>
        <authorList>
            <person name="Bi X."/>
            <person name="Wang K."/>
            <person name="Yang L."/>
            <person name="Pan H."/>
            <person name="Jiang H."/>
            <person name="Wei Q."/>
            <person name="Fang M."/>
            <person name="Yu H."/>
            <person name="Zhu C."/>
            <person name="Cai Y."/>
            <person name="He Y."/>
            <person name="Gan X."/>
            <person name="Zeng H."/>
            <person name="Yu D."/>
            <person name="Zhu Y."/>
            <person name="Jiang H."/>
            <person name="Qiu Q."/>
            <person name="Yang H."/>
            <person name="Zhang Y.E."/>
            <person name="Wang W."/>
            <person name="Zhu M."/>
            <person name="He S."/>
            <person name="Zhang G."/>
        </authorList>
    </citation>
    <scope>NUCLEOTIDE SEQUENCE [LARGE SCALE GENOMIC DNA]</scope>
    <source>
        <strain evidence="1">Bchr_013</strain>
    </source>
</reference>
<feature type="non-terminal residue" evidence="1">
    <location>
        <position position="133"/>
    </location>
</feature>
<evidence type="ECO:0000313" key="2">
    <source>
        <dbReference type="Proteomes" id="UP000886611"/>
    </source>
</evidence>
<keyword evidence="2" id="KW-1185">Reference proteome</keyword>
<dbReference type="GO" id="GO:0004386">
    <property type="term" value="F:helicase activity"/>
    <property type="evidence" value="ECO:0007669"/>
    <property type="project" value="UniProtKB-KW"/>
</dbReference>
<protein>
    <submittedName>
        <fullName evidence="1">FBH1 helicase</fullName>
    </submittedName>
</protein>
<gene>
    <name evidence="1" type="primary">Fbh1_0</name>
    <name evidence="1" type="ORF">GTO96_0021500</name>
</gene>
<accession>A0A8X8BLW9</accession>
<comment type="caution">
    <text evidence="1">The sequence shown here is derived from an EMBL/GenBank/DDBJ whole genome shotgun (WGS) entry which is preliminary data.</text>
</comment>
<dbReference type="Proteomes" id="UP000886611">
    <property type="component" value="Unassembled WGS sequence"/>
</dbReference>
<sequence length="133" mass="15120">MGLGLKSFGLEKIKDIWALLQSVHCKEEIRDRFIQHFVHHGGYKGLKKYAFEAEDCELEIKIALVEKYNFRIPALVKKIHDCFVGDASFADCILGTVHKAKGLEFDTVKVTNDFSRIPCARHNLARIPKFSVG</sequence>